<accession>A0ABZ0I7D4</accession>
<dbReference type="PANTHER" id="PTHR30287">
    <property type="entry name" value="MEMBRANE COMPONENT OF PREDICTED ABC SUPERFAMILY METABOLITE UPTAKE TRANSPORTER"/>
    <property type="match status" value="1"/>
</dbReference>
<dbReference type="PANTHER" id="PTHR30287:SF1">
    <property type="entry name" value="INNER MEMBRANE PROTEIN"/>
    <property type="match status" value="1"/>
</dbReference>
<keyword evidence="9" id="KW-1185">Reference proteome</keyword>
<proteinExistence type="predicted"/>
<feature type="transmembrane region" description="Helical" evidence="6">
    <location>
        <begin position="701"/>
        <end position="722"/>
    </location>
</feature>
<feature type="transmembrane region" description="Helical" evidence="6">
    <location>
        <begin position="785"/>
        <end position="805"/>
    </location>
</feature>
<feature type="domain" description="ABC3 transporter permease C-terminal" evidence="7">
    <location>
        <begin position="702"/>
        <end position="805"/>
    </location>
</feature>
<keyword evidence="5 6" id="KW-0472">Membrane</keyword>
<evidence type="ECO:0000256" key="4">
    <source>
        <dbReference type="ARBA" id="ARBA00022989"/>
    </source>
</evidence>
<dbReference type="Proteomes" id="UP001626537">
    <property type="component" value="Chromosome"/>
</dbReference>
<feature type="transmembrane region" description="Helical" evidence="6">
    <location>
        <begin position="348"/>
        <end position="372"/>
    </location>
</feature>
<sequence length="822" mass="88714">MTLLLRMLVRDWRGGELGVLLGALVLAVTMISGISGFAAALKSALRQESHSFLAADLVVRDARPLPTIWLSEAAQRGLESAETLNFTSMLYAGEDGMVLASVKAVSDGYPLRGALRLSDAPYGELREHRGAPPRGSVWIEPRLFALLDIAVGDTVGIGEAEFKVAAAIRGEPDRAGGFLGVGPRVMLNAGDIPATQVVQPGSRVSYRQLYAGDPEAAEEFTLWLEAAVEPGQRLQSVETSQPAVGRALARAERFLLLAGSLAVILASVAVGLAARRYAERHQNYVALLKSLGADSSRVKGLYAATLAISWFIALLLGWLLAWVLQVLALQSFADQLTVMPSLFQPRPYFIGAVTALVCVSVFAWPSLGRLTAISPLRVLRSDMPLHDTREPRDYLLGLLAMVLLMWWYSADLQLTLIVLGGLLAVTVLGGLVALFLLRGGRVLGMQAGSVWRLALASLQRHGLGNALQLVVFAVAIMLLLLLGLLRTSLLEGWQQQLPDGAPNHFLLNLAPDELGSVSTLLDDQQVRREKLYPMLRGRLMGVAGEALPIEAEDDDAPTQREVNFTWSAELPDGNELLDGSWWQPGQTAAVSVEHEFAQRYGMNVGDQVQVRIGAAEFAVTVTSLRSLDWESFKPNFFMVFPPGLLDSYPVTYMTSFYLPPEQKSLLNELLRAHPTATVLEIDAIMAQLRSTLSQVSSAIELVLGLVLLAGVLVLIAGVQATADSRLRESALLRALGAGRSHILGAVAIEFLTLGFMAGVLAITAAEAAFWALQRFVLELPYTPTPSLWLPTLMAAAILIGGLGLWNCRRVVSVAPAEVLRDA</sequence>
<feature type="transmembrane region" description="Helical" evidence="6">
    <location>
        <begin position="393"/>
        <end position="410"/>
    </location>
</feature>
<feature type="transmembrane region" description="Helical" evidence="6">
    <location>
        <begin position="301"/>
        <end position="328"/>
    </location>
</feature>
<dbReference type="Pfam" id="PF02687">
    <property type="entry name" value="FtsX"/>
    <property type="match status" value="2"/>
</dbReference>
<organism evidence="8 9">
    <name type="scientific">Congregibacter variabilis</name>
    <dbReference type="NCBI Taxonomy" id="3081200"/>
    <lineage>
        <taxon>Bacteria</taxon>
        <taxon>Pseudomonadati</taxon>
        <taxon>Pseudomonadota</taxon>
        <taxon>Gammaproteobacteria</taxon>
        <taxon>Cellvibrionales</taxon>
        <taxon>Halieaceae</taxon>
        <taxon>Congregibacter</taxon>
    </lineage>
</organism>
<evidence type="ECO:0000313" key="8">
    <source>
        <dbReference type="EMBL" id="WOJ93976.1"/>
    </source>
</evidence>
<feature type="transmembrane region" description="Helical" evidence="6">
    <location>
        <begin position="416"/>
        <end position="437"/>
    </location>
</feature>
<evidence type="ECO:0000256" key="1">
    <source>
        <dbReference type="ARBA" id="ARBA00004651"/>
    </source>
</evidence>
<feature type="transmembrane region" description="Helical" evidence="6">
    <location>
        <begin position="466"/>
        <end position="485"/>
    </location>
</feature>
<keyword evidence="2" id="KW-1003">Cell membrane</keyword>
<evidence type="ECO:0000256" key="2">
    <source>
        <dbReference type="ARBA" id="ARBA00022475"/>
    </source>
</evidence>
<keyword evidence="4 6" id="KW-1133">Transmembrane helix</keyword>
<protein>
    <submittedName>
        <fullName evidence="8">FtsX-like permease family protein</fullName>
    </submittedName>
</protein>
<dbReference type="InterPro" id="IPR003838">
    <property type="entry name" value="ABC3_permease_C"/>
</dbReference>
<dbReference type="RefSeq" id="WP_407348615.1">
    <property type="nucleotide sequence ID" value="NZ_CP136864.1"/>
</dbReference>
<evidence type="ECO:0000313" key="9">
    <source>
        <dbReference type="Proteomes" id="UP001626537"/>
    </source>
</evidence>
<evidence type="ECO:0000256" key="3">
    <source>
        <dbReference type="ARBA" id="ARBA00022692"/>
    </source>
</evidence>
<keyword evidence="3 6" id="KW-0812">Transmembrane</keyword>
<name>A0ABZ0I7D4_9GAMM</name>
<feature type="domain" description="ABC3 transporter permease C-terminal" evidence="7">
    <location>
        <begin position="258"/>
        <end position="375"/>
    </location>
</feature>
<dbReference type="InterPro" id="IPR038766">
    <property type="entry name" value="Membrane_comp_ABC_pdt"/>
</dbReference>
<evidence type="ECO:0000256" key="6">
    <source>
        <dbReference type="SAM" id="Phobius"/>
    </source>
</evidence>
<comment type="subcellular location">
    <subcellularLocation>
        <location evidence="1">Cell membrane</location>
        <topology evidence="1">Multi-pass membrane protein</topology>
    </subcellularLocation>
</comment>
<dbReference type="EMBL" id="CP136864">
    <property type="protein sequence ID" value="WOJ93976.1"/>
    <property type="molecule type" value="Genomic_DNA"/>
</dbReference>
<evidence type="ECO:0000256" key="5">
    <source>
        <dbReference type="ARBA" id="ARBA00023136"/>
    </source>
</evidence>
<reference evidence="8 9" key="1">
    <citation type="submission" date="2023-10" db="EMBL/GenBank/DDBJ databases">
        <title>Two novel species belonging to the OM43/NOR5 clade.</title>
        <authorList>
            <person name="Park M."/>
        </authorList>
    </citation>
    <scope>NUCLEOTIDE SEQUENCE [LARGE SCALE GENOMIC DNA]</scope>
    <source>
        <strain evidence="8 9">IMCC43200</strain>
    </source>
</reference>
<feature type="transmembrane region" description="Helical" evidence="6">
    <location>
        <begin position="742"/>
        <end position="765"/>
    </location>
</feature>
<feature type="transmembrane region" description="Helical" evidence="6">
    <location>
        <begin position="254"/>
        <end position="274"/>
    </location>
</feature>
<evidence type="ECO:0000259" key="7">
    <source>
        <dbReference type="Pfam" id="PF02687"/>
    </source>
</evidence>
<gene>
    <name evidence="8" type="ORF">R0135_02105</name>
</gene>